<dbReference type="Gene3D" id="3.30.200.20">
    <property type="entry name" value="Phosphorylase Kinase, domain 1"/>
    <property type="match status" value="1"/>
</dbReference>
<evidence type="ECO:0000313" key="19">
    <source>
        <dbReference type="EMBL" id="KAJ8769828.1"/>
    </source>
</evidence>
<evidence type="ECO:0000256" key="10">
    <source>
        <dbReference type="ARBA" id="ARBA00022989"/>
    </source>
</evidence>
<dbReference type="InterPro" id="IPR001245">
    <property type="entry name" value="Ser-Thr/Tyr_kinase_cat_dom"/>
</dbReference>
<dbReference type="GO" id="GO:0016020">
    <property type="term" value="C:membrane"/>
    <property type="evidence" value="ECO:0007669"/>
    <property type="project" value="UniProtKB-SubCell"/>
</dbReference>
<dbReference type="InterPro" id="IPR011009">
    <property type="entry name" value="Kinase-like_dom_sf"/>
</dbReference>
<dbReference type="InterPro" id="IPR008271">
    <property type="entry name" value="Ser/Thr_kinase_AS"/>
</dbReference>
<feature type="signal peptide" evidence="17">
    <location>
        <begin position="1"/>
        <end position="25"/>
    </location>
</feature>
<dbReference type="PANTHER" id="PTHR27009">
    <property type="entry name" value="RUST RESISTANCE KINASE LR10-RELATED"/>
    <property type="match status" value="1"/>
</dbReference>
<evidence type="ECO:0000256" key="7">
    <source>
        <dbReference type="ARBA" id="ARBA00022741"/>
    </source>
</evidence>
<dbReference type="InterPro" id="IPR045874">
    <property type="entry name" value="LRK10/LRL21-25-like"/>
</dbReference>
<evidence type="ECO:0000256" key="1">
    <source>
        <dbReference type="ARBA" id="ARBA00004479"/>
    </source>
</evidence>
<dbReference type="FunFam" id="3.30.200.20:FF:000178">
    <property type="entry name" value="serine/threonine-protein kinase PBS1-like"/>
    <property type="match status" value="1"/>
</dbReference>
<keyword evidence="3" id="KW-0723">Serine/threonine-protein kinase</keyword>
<keyword evidence="10 16" id="KW-1133">Transmembrane helix</keyword>
<accession>A0AAV8TSU0</accession>
<keyword evidence="5 16" id="KW-0812">Transmembrane</keyword>
<dbReference type="FunFam" id="1.10.510.10:FF:000590">
    <property type="entry name" value="PR5-like receptor kinase"/>
    <property type="match status" value="1"/>
</dbReference>
<evidence type="ECO:0000256" key="8">
    <source>
        <dbReference type="ARBA" id="ARBA00022777"/>
    </source>
</evidence>
<evidence type="ECO:0000313" key="20">
    <source>
        <dbReference type="Proteomes" id="UP001159364"/>
    </source>
</evidence>
<evidence type="ECO:0000256" key="11">
    <source>
        <dbReference type="ARBA" id="ARBA00023136"/>
    </source>
</evidence>
<evidence type="ECO:0000256" key="9">
    <source>
        <dbReference type="ARBA" id="ARBA00022840"/>
    </source>
</evidence>
<dbReference type="Pfam" id="PF13947">
    <property type="entry name" value="GUB_WAK_bind"/>
    <property type="match status" value="1"/>
</dbReference>
<evidence type="ECO:0000256" key="17">
    <source>
        <dbReference type="SAM" id="SignalP"/>
    </source>
</evidence>
<gene>
    <name evidence="19" type="ORF">K2173_008236</name>
</gene>
<feature type="binding site" evidence="15">
    <location>
        <position position="353"/>
    </location>
    <ligand>
        <name>ATP</name>
        <dbReference type="ChEBI" id="CHEBI:30616"/>
    </ligand>
</feature>
<dbReference type="PROSITE" id="PS50011">
    <property type="entry name" value="PROTEIN_KINASE_DOM"/>
    <property type="match status" value="1"/>
</dbReference>
<keyword evidence="9 15" id="KW-0067">ATP-binding</keyword>
<feature type="transmembrane region" description="Helical" evidence="16">
    <location>
        <begin position="258"/>
        <end position="279"/>
    </location>
</feature>
<evidence type="ECO:0000256" key="14">
    <source>
        <dbReference type="ARBA" id="ARBA00048679"/>
    </source>
</evidence>
<dbReference type="SMART" id="SM00220">
    <property type="entry name" value="S_TKc"/>
    <property type="match status" value="1"/>
</dbReference>
<dbReference type="EMBL" id="JAIWQS010000003">
    <property type="protein sequence ID" value="KAJ8769828.1"/>
    <property type="molecule type" value="Genomic_DNA"/>
</dbReference>
<dbReference type="InterPro" id="IPR025287">
    <property type="entry name" value="WAK_GUB"/>
</dbReference>
<feature type="domain" description="Protein kinase" evidence="18">
    <location>
        <begin position="325"/>
        <end position="607"/>
    </location>
</feature>
<evidence type="ECO:0000256" key="3">
    <source>
        <dbReference type="ARBA" id="ARBA00022527"/>
    </source>
</evidence>
<keyword evidence="8" id="KW-0418">Kinase</keyword>
<dbReference type="EC" id="2.7.11.1" evidence="2"/>
<keyword evidence="6 17" id="KW-0732">Signal</keyword>
<dbReference type="InterPro" id="IPR017441">
    <property type="entry name" value="Protein_kinase_ATP_BS"/>
</dbReference>
<organism evidence="19 20">
    <name type="scientific">Erythroxylum novogranatense</name>
    <dbReference type="NCBI Taxonomy" id="1862640"/>
    <lineage>
        <taxon>Eukaryota</taxon>
        <taxon>Viridiplantae</taxon>
        <taxon>Streptophyta</taxon>
        <taxon>Embryophyta</taxon>
        <taxon>Tracheophyta</taxon>
        <taxon>Spermatophyta</taxon>
        <taxon>Magnoliopsida</taxon>
        <taxon>eudicotyledons</taxon>
        <taxon>Gunneridae</taxon>
        <taxon>Pentapetalae</taxon>
        <taxon>rosids</taxon>
        <taxon>fabids</taxon>
        <taxon>Malpighiales</taxon>
        <taxon>Erythroxylaceae</taxon>
        <taxon>Erythroxylum</taxon>
    </lineage>
</organism>
<evidence type="ECO:0000256" key="16">
    <source>
        <dbReference type="SAM" id="Phobius"/>
    </source>
</evidence>
<evidence type="ECO:0000256" key="2">
    <source>
        <dbReference type="ARBA" id="ARBA00012513"/>
    </source>
</evidence>
<dbReference type="SUPFAM" id="SSF56112">
    <property type="entry name" value="Protein kinase-like (PK-like)"/>
    <property type="match status" value="1"/>
</dbReference>
<dbReference type="GO" id="GO:0030247">
    <property type="term" value="F:polysaccharide binding"/>
    <property type="evidence" value="ECO:0007669"/>
    <property type="project" value="InterPro"/>
</dbReference>
<proteinExistence type="predicted"/>
<dbReference type="InterPro" id="IPR000719">
    <property type="entry name" value="Prot_kinase_dom"/>
</dbReference>
<name>A0AAV8TSU0_9ROSI</name>
<evidence type="ECO:0000256" key="4">
    <source>
        <dbReference type="ARBA" id="ARBA00022679"/>
    </source>
</evidence>
<comment type="catalytic activity">
    <reaction evidence="14">
        <text>L-seryl-[protein] + ATP = O-phospho-L-seryl-[protein] + ADP + H(+)</text>
        <dbReference type="Rhea" id="RHEA:17989"/>
        <dbReference type="Rhea" id="RHEA-COMP:9863"/>
        <dbReference type="Rhea" id="RHEA-COMP:11604"/>
        <dbReference type="ChEBI" id="CHEBI:15378"/>
        <dbReference type="ChEBI" id="CHEBI:29999"/>
        <dbReference type="ChEBI" id="CHEBI:30616"/>
        <dbReference type="ChEBI" id="CHEBI:83421"/>
        <dbReference type="ChEBI" id="CHEBI:456216"/>
        <dbReference type="EC" id="2.7.11.1"/>
    </reaction>
</comment>
<dbReference type="PROSITE" id="PS00108">
    <property type="entry name" value="PROTEIN_KINASE_ST"/>
    <property type="match status" value="1"/>
</dbReference>
<dbReference type="AlphaFoldDB" id="A0AAV8TSU0"/>
<dbReference type="GO" id="GO:0005524">
    <property type="term" value="F:ATP binding"/>
    <property type="evidence" value="ECO:0007669"/>
    <property type="project" value="UniProtKB-UniRule"/>
</dbReference>
<sequence>MVVKVGSSSILVPFSLMFTTFLVTGESQDSHSHSDYDLCSPFKCGNITFSFPFSSWTSSLSGPLLCGLPGYQVICDNSSALPAGIIFSGRLYQVKNFYPPTPSEPSTTLVVVDTQLLRDLSARSCNYLRNFTISTTDFTSPNLPLGLSNLTLFKCPTKANFSSLANKVVRNYSCDDGTKIYLWLSGGQFDPPGTISTPTGCNLIMVPVSSAGDRFRFNNSSVELVDVLSDGFPLSWPEFRECSSCDATGGRCGYDASLKRIVCFYNCSFVLIIVLLLAFRRRILVTIKRNQSTDDLGLNREEFISTMRSTLVTSYSYSDIKKMTNSFKEKLGQGGYGSVYKGKLSDGRPVAVKLLDKRSNIGRDFVNEVATIGRIHHVHVINLLGFSWNGSKQALVYEYMPHGSLGDLLSDEQMRLSLGVARLLEIALGIARGIEYLHNGCEARILHLDIKPQNVLLDHNFNPKISDFGLAKVYSRSRSAVTMTAARGTVGYIAPEVFMRNLGNASHKSDVYSYGMLLLEIAEGRKNKSINFQRSTSSEAYFPDWIYEKLTEHKEVIEEDTCTVRKMVIVGLWCIQISPKDRPSMTSVVDMLSGNLDDIEIPPKPYFLSAPNMQHEIASDASSALPLTSDSH</sequence>
<dbReference type="GO" id="GO:0004674">
    <property type="term" value="F:protein serine/threonine kinase activity"/>
    <property type="evidence" value="ECO:0007669"/>
    <property type="project" value="UniProtKB-KW"/>
</dbReference>
<dbReference type="PROSITE" id="PS00107">
    <property type="entry name" value="PROTEIN_KINASE_ATP"/>
    <property type="match status" value="1"/>
</dbReference>
<evidence type="ECO:0000256" key="5">
    <source>
        <dbReference type="ARBA" id="ARBA00022692"/>
    </source>
</evidence>
<feature type="chain" id="PRO_5043765222" description="non-specific serine/threonine protein kinase" evidence="17">
    <location>
        <begin position="26"/>
        <end position="632"/>
    </location>
</feature>
<dbReference type="Proteomes" id="UP001159364">
    <property type="component" value="Linkage Group LG03"/>
</dbReference>
<dbReference type="Gene3D" id="1.10.510.10">
    <property type="entry name" value="Transferase(Phosphotransferase) domain 1"/>
    <property type="match status" value="1"/>
</dbReference>
<dbReference type="Pfam" id="PF07714">
    <property type="entry name" value="PK_Tyr_Ser-Thr"/>
    <property type="match status" value="1"/>
</dbReference>
<evidence type="ECO:0000256" key="12">
    <source>
        <dbReference type="ARBA" id="ARBA00023180"/>
    </source>
</evidence>
<keyword evidence="12" id="KW-0325">Glycoprotein</keyword>
<keyword evidence="7 15" id="KW-0547">Nucleotide-binding</keyword>
<evidence type="ECO:0000256" key="6">
    <source>
        <dbReference type="ARBA" id="ARBA00022729"/>
    </source>
</evidence>
<evidence type="ECO:0000259" key="18">
    <source>
        <dbReference type="PROSITE" id="PS50011"/>
    </source>
</evidence>
<dbReference type="InterPro" id="IPR032872">
    <property type="entry name" value="WAK_assoc_C"/>
</dbReference>
<evidence type="ECO:0000256" key="15">
    <source>
        <dbReference type="PROSITE-ProRule" id="PRU10141"/>
    </source>
</evidence>
<keyword evidence="4" id="KW-0808">Transferase</keyword>
<dbReference type="Pfam" id="PF14380">
    <property type="entry name" value="WAK_assoc"/>
    <property type="match status" value="1"/>
</dbReference>
<reference evidence="19 20" key="1">
    <citation type="submission" date="2021-09" db="EMBL/GenBank/DDBJ databases">
        <title>Genomic insights and catalytic innovation underlie evolution of tropane alkaloids biosynthesis.</title>
        <authorList>
            <person name="Wang Y.-J."/>
            <person name="Tian T."/>
            <person name="Huang J.-P."/>
            <person name="Huang S.-X."/>
        </authorList>
    </citation>
    <scope>NUCLEOTIDE SEQUENCE [LARGE SCALE GENOMIC DNA]</scope>
    <source>
        <strain evidence="19">KIB-2018</strain>
        <tissue evidence="19">Leaf</tissue>
    </source>
</reference>
<protein>
    <recommendedName>
        <fullName evidence="2">non-specific serine/threonine protein kinase</fullName>
        <ecNumber evidence="2">2.7.11.1</ecNumber>
    </recommendedName>
</protein>
<evidence type="ECO:0000256" key="13">
    <source>
        <dbReference type="ARBA" id="ARBA00047899"/>
    </source>
</evidence>
<comment type="catalytic activity">
    <reaction evidence="13">
        <text>L-threonyl-[protein] + ATP = O-phospho-L-threonyl-[protein] + ADP + H(+)</text>
        <dbReference type="Rhea" id="RHEA:46608"/>
        <dbReference type="Rhea" id="RHEA-COMP:11060"/>
        <dbReference type="Rhea" id="RHEA-COMP:11605"/>
        <dbReference type="ChEBI" id="CHEBI:15378"/>
        <dbReference type="ChEBI" id="CHEBI:30013"/>
        <dbReference type="ChEBI" id="CHEBI:30616"/>
        <dbReference type="ChEBI" id="CHEBI:61977"/>
        <dbReference type="ChEBI" id="CHEBI:456216"/>
        <dbReference type="EC" id="2.7.11.1"/>
    </reaction>
</comment>
<keyword evidence="20" id="KW-1185">Reference proteome</keyword>
<keyword evidence="11 16" id="KW-0472">Membrane</keyword>
<comment type="subcellular location">
    <subcellularLocation>
        <location evidence="1">Membrane</location>
        <topology evidence="1">Single-pass type I membrane protein</topology>
    </subcellularLocation>
</comment>
<comment type="caution">
    <text evidence="19">The sequence shown here is derived from an EMBL/GenBank/DDBJ whole genome shotgun (WGS) entry which is preliminary data.</text>
</comment>